<dbReference type="InterPro" id="IPR016181">
    <property type="entry name" value="Acyl_CoA_acyltransferase"/>
</dbReference>
<evidence type="ECO:0000313" key="3">
    <source>
        <dbReference type="Proteomes" id="UP001163115"/>
    </source>
</evidence>
<keyword evidence="3" id="KW-1185">Reference proteome</keyword>
<feature type="domain" description="N-acetyltransferase" evidence="1">
    <location>
        <begin position="13"/>
        <end position="154"/>
    </location>
</feature>
<dbReference type="Proteomes" id="UP001163115">
    <property type="component" value="Chromosome"/>
</dbReference>
<dbReference type="InterPro" id="IPR000182">
    <property type="entry name" value="GNAT_dom"/>
</dbReference>
<dbReference type="EMBL" id="CP113524">
    <property type="protein sequence ID" value="WAJ23411.1"/>
    <property type="molecule type" value="Genomic_DNA"/>
</dbReference>
<reference evidence="2" key="1">
    <citation type="submission" date="2022-11" db="EMBL/GenBank/DDBJ databases">
        <title>Lacrimispora xylanolytica sy1, complete genome.</title>
        <authorList>
            <person name="Choi S."/>
        </authorList>
    </citation>
    <scope>NUCLEOTIDE SEQUENCE</scope>
    <source>
        <strain evidence="2">Sy1</strain>
    </source>
</reference>
<dbReference type="Gene3D" id="3.40.630.30">
    <property type="match status" value="1"/>
</dbReference>
<dbReference type="RefSeq" id="WP_268114861.1">
    <property type="nucleotide sequence ID" value="NZ_CP113524.1"/>
</dbReference>
<gene>
    <name evidence="2" type="ORF">OW255_17895</name>
</gene>
<dbReference type="PANTHER" id="PTHR43792">
    <property type="entry name" value="GNAT FAMILY, PUTATIVE (AFU_ORTHOLOGUE AFUA_3G00765)-RELATED-RELATED"/>
    <property type="match status" value="1"/>
</dbReference>
<name>A0ABY7AA22_9FIRM</name>
<accession>A0ABY7AA22</accession>
<evidence type="ECO:0000259" key="1">
    <source>
        <dbReference type="Pfam" id="PF13302"/>
    </source>
</evidence>
<dbReference type="InterPro" id="IPR051531">
    <property type="entry name" value="N-acetyltransferase"/>
</dbReference>
<sequence length="200" mass="22953">MYDLGTVVLETNRLILRPFCLTDAEDMHRNWASNPNVTKFLGWPLHDSPKASEKIIAEWIENYKDVRYYDWCIEYKGNHQAIGSMGVVSRNENTKSVEIGYCIGEDYWFQGLTAEALREIVRFLFEEVGVNRIEARHDTKNPNSGKVMKKAGLRYEGTLIEGGFNNIGICDLSILGMTRRMYDASGMASVNRVTNREERE</sequence>
<dbReference type="PANTHER" id="PTHR43792:SF1">
    <property type="entry name" value="N-ACETYLTRANSFERASE DOMAIN-CONTAINING PROTEIN"/>
    <property type="match status" value="1"/>
</dbReference>
<proteinExistence type="predicted"/>
<dbReference type="Pfam" id="PF13302">
    <property type="entry name" value="Acetyltransf_3"/>
    <property type="match status" value="1"/>
</dbReference>
<organism evidence="2 3">
    <name type="scientific">Lacrimispora xylanolytica</name>
    <dbReference type="NCBI Taxonomy" id="29375"/>
    <lineage>
        <taxon>Bacteria</taxon>
        <taxon>Bacillati</taxon>
        <taxon>Bacillota</taxon>
        <taxon>Clostridia</taxon>
        <taxon>Lachnospirales</taxon>
        <taxon>Lachnospiraceae</taxon>
        <taxon>Lacrimispora</taxon>
    </lineage>
</organism>
<protein>
    <submittedName>
        <fullName evidence="2">GNAT family N-acetyltransferase</fullName>
    </submittedName>
</protein>
<evidence type="ECO:0000313" key="2">
    <source>
        <dbReference type="EMBL" id="WAJ23411.1"/>
    </source>
</evidence>
<dbReference type="SUPFAM" id="SSF55729">
    <property type="entry name" value="Acyl-CoA N-acyltransferases (Nat)"/>
    <property type="match status" value="1"/>
</dbReference>